<dbReference type="SUPFAM" id="SSF63446">
    <property type="entry name" value="Type I dockerin domain"/>
    <property type="match status" value="1"/>
</dbReference>
<dbReference type="Pfam" id="PF00404">
    <property type="entry name" value="Dockerin_1"/>
    <property type="match status" value="1"/>
</dbReference>
<dbReference type="SUPFAM" id="SSF49384">
    <property type="entry name" value="Carbohydrate-binding domain"/>
    <property type="match status" value="1"/>
</dbReference>
<dbReference type="InterPro" id="IPR018247">
    <property type="entry name" value="EF_Hand_1_Ca_BS"/>
</dbReference>
<gene>
    <name evidence="1" type="ORF">IPO85_01475</name>
</gene>
<dbReference type="CDD" id="cd14252">
    <property type="entry name" value="Dockerin_like"/>
    <property type="match status" value="1"/>
</dbReference>
<organism evidence="1 2">
    <name type="scientific">Candidatus Defluviibacterium haderslevense</name>
    <dbReference type="NCBI Taxonomy" id="2981993"/>
    <lineage>
        <taxon>Bacteria</taxon>
        <taxon>Pseudomonadati</taxon>
        <taxon>Bacteroidota</taxon>
        <taxon>Saprospiria</taxon>
        <taxon>Saprospirales</taxon>
        <taxon>Saprospiraceae</taxon>
        <taxon>Candidatus Defluviibacterium</taxon>
    </lineage>
</organism>
<evidence type="ECO:0000313" key="2">
    <source>
        <dbReference type="Proteomes" id="UP000808349"/>
    </source>
</evidence>
<dbReference type="CDD" id="cd08547">
    <property type="entry name" value="Type_II_cohesin"/>
    <property type="match status" value="1"/>
</dbReference>
<dbReference type="PROSITE" id="PS00018">
    <property type="entry name" value="EF_HAND_1"/>
    <property type="match status" value="1"/>
</dbReference>
<dbReference type="Proteomes" id="UP000808349">
    <property type="component" value="Unassembled WGS sequence"/>
</dbReference>
<dbReference type="EMBL" id="JADKFW010000004">
    <property type="protein sequence ID" value="MBK9716196.1"/>
    <property type="molecule type" value="Genomic_DNA"/>
</dbReference>
<sequence>MNITLPYYFTLIAFILSVNLKANDHVNLYLDKSLINEYNSDILNPEVKCEIGSCEAAIFKAAEKLCFAHIDLTASATDNETLSDDLVWSYKIDLFNNGQGTYGGFDIYVGAKSTNQIKNGELLEFQFNSYADSITPFKASGNYPIGLHRIRWIVKDQSGNIGECEKIFEIKDCVAPTAKCQATFFSKTIPITKCVDIFAKDLDQGSYDNCTIPEGLKFYFERDRSKSKITVCCNDFEAANQSDELRIMQEISVEDEVGNINYCNVTIYVMDNLDYCQNLPASSKISGKIVTQHNEELKKVKVQIESMNNTLRETVGSPYEFGGLTWPKEYTIIPSRNDEPLNGVSTADIVKIQKHILGQSLISGPYSLIAADVNNSGSITASDISELRKLILGVQPTFTKVASWTFVPGDYIFPNPTKPFSAPRKKLLQIIEPKEYISDFIGIKFGDVTGNVKPGLTKMNHRTTGKINLLIENQFLLANQTYKIPIRADRFDDVDGFQFTLKYDAQHLIYQGVEPGVLSINNTHFGDLEPGVLTSSWNSDYAVNHEADEVLFYLIFNVVKDGNLQSLLDISNDVISSEAYGSDESTKDIHLNFTEMKQKEIKFDYILFQNEPNPFKGITNIRFQLPDDANCHLIIYDLMGQTISQQSSFGKKGMNEWKLIIAKEAKPGVMFYKLVNSYGEQTRRMIQN</sequence>
<reference evidence="1 2" key="1">
    <citation type="submission" date="2020-10" db="EMBL/GenBank/DDBJ databases">
        <title>Connecting structure to function with the recovery of over 1000 high-quality activated sludge metagenome-assembled genomes encoding full-length rRNA genes using long-read sequencing.</title>
        <authorList>
            <person name="Singleton C.M."/>
            <person name="Petriglieri F."/>
            <person name="Kristensen J.M."/>
            <person name="Kirkegaard R.H."/>
            <person name="Michaelsen T.Y."/>
            <person name="Andersen M.H."/>
            <person name="Karst S.M."/>
            <person name="Dueholm M.S."/>
            <person name="Nielsen P.H."/>
            <person name="Albertsen M."/>
        </authorList>
    </citation>
    <scope>NUCLEOTIDE SEQUENCE [LARGE SCALE GENOMIC DNA]</scope>
    <source>
        <strain evidence="1">Ribe_18-Q3-R11-54_BAT3C.373</strain>
    </source>
</reference>
<dbReference type="Gene3D" id="2.60.40.680">
    <property type="match status" value="1"/>
</dbReference>
<name>A0A9D7S756_9BACT</name>
<dbReference type="GO" id="GO:0030246">
    <property type="term" value="F:carbohydrate binding"/>
    <property type="evidence" value="ECO:0007669"/>
    <property type="project" value="InterPro"/>
</dbReference>
<proteinExistence type="predicted"/>
<accession>A0A9D7S756</accession>
<evidence type="ECO:0008006" key="3">
    <source>
        <dbReference type="Google" id="ProtNLM"/>
    </source>
</evidence>
<evidence type="ECO:0000313" key="1">
    <source>
        <dbReference type="EMBL" id="MBK9716196.1"/>
    </source>
</evidence>
<dbReference type="AlphaFoldDB" id="A0A9D7S756"/>
<dbReference type="GO" id="GO:0004553">
    <property type="term" value="F:hydrolase activity, hydrolyzing O-glycosyl compounds"/>
    <property type="evidence" value="ECO:0007669"/>
    <property type="project" value="InterPro"/>
</dbReference>
<protein>
    <recommendedName>
        <fullName evidence="3">T9SS type A sorting domain-containing protein</fullName>
    </recommendedName>
</protein>
<dbReference type="InterPro" id="IPR036439">
    <property type="entry name" value="Dockerin_dom_sf"/>
</dbReference>
<dbReference type="InterPro" id="IPR008965">
    <property type="entry name" value="CBM2/CBM3_carb-bd_dom_sf"/>
</dbReference>
<dbReference type="GO" id="GO:0000272">
    <property type="term" value="P:polysaccharide catabolic process"/>
    <property type="evidence" value="ECO:0007669"/>
    <property type="project" value="InterPro"/>
</dbReference>
<comment type="caution">
    <text evidence="1">The sequence shown here is derived from an EMBL/GenBank/DDBJ whole genome shotgun (WGS) entry which is preliminary data.</text>
</comment>
<dbReference type="Gene3D" id="1.10.1330.10">
    <property type="entry name" value="Dockerin domain"/>
    <property type="match status" value="1"/>
</dbReference>
<dbReference type="InterPro" id="IPR002105">
    <property type="entry name" value="Dockerin_1_rpt"/>
</dbReference>